<evidence type="ECO:0000256" key="1">
    <source>
        <dbReference type="ARBA" id="ARBA00004370"/>
    </source>
</evidence>
<gene>
    <name evidence="9" type="ORF">BHF71_09130</name>
</gene>
<dbReference type="Gene3D" id="3.30.450.330">
    <property type="match status" value="1"/>
</dbReference>
<keyword evidence="10" id="KW-1185">Reference proteome</keyword>
<dbReference type="PROSITE" id="PS51178">
    <property type="entry name" value="PASTA"/>
    <property type="match status" value="2"/>
</dbReference>
<dbReference type="EMBL" id="MIJF01000025">
    <property type="protein sequence ID" value="OEF99277.1"/>
    <property type="molecule type" value="Genomic_DNA"/>
</dbReference>
<dbReference type="InterPro" id="IPR036138">
    <property type="entry name" value="PBP_dimer_sf"/>
</dbReference>
<dbReference type="Gene3D" id="3.40.710.10">
    <property type="entry name" value="DD-peptidase/beta-lactamase superfamily"/>
    <property type="match status" value="1"/>
</dbReference>
<dbReference type="InterPro" id="IPR005543">
    <property type="entry name" value="PASTA_dom"/>
</dbReference>
<evidence type="ECO:0000256" key="2">
    <source>
        <dbReference type="ARBA" id="ARBA00004752"/>
    </source>
</evidence>
<dbReference type="RefSeq" id="WP_069656829.1">
    <property type="nucleotide sequence ID" value="NZ_MIJF01000025.1"/>
</dbReference>
<dbReference type="SUPFAM" id="SSF54184">
    <property type="entry name" value="Penicillin-binding protein 2x (pbp-2x), c-terminal domain"/>
    <property type="match status" value="2"/>
</dbReference>
<dbReference type="SMART" id="SM00740">
    <property type="entry name" value="PASTA"/>
    <property type="match status" value="2"/>
</dbReference>
<dbReference type="OrthoDB" id="9804124at2"/>
<dbReference type="Gene3D" id="3.90.1310.10">
    <property type="entry name" value="Penicillin-binding protein 2a (Domain 2)"/>
    <property type="match status" value="1"/>
</dbReference>
<dbReference type="Proteomes" id="UP000243739">
    <property type="component" value="Unassembled WGS sequence"/>
</dbReference>
<dbReference type="GO" id="GO:0071555">
    <property type="term" value="P:cell wall organization"/>
    <property type="evidence" value="ECO:0007669"/>
    <property type="project" value="TreeGrafter"/>
</dbReference>
<dbReference type="InterPro" id="IPR001460">
    <property type="entry name" value="PCN-bd_Tpept"/>
</dbReference>
<evidence type="ECO:0000313" key="10">
    <source>
        <dbReference type="Proteomes" id="UP000243739"/>
    </source>
</evidence>
<evidence type="ECO:0000256" key="5">
    <source>
        <dbReference type="ARBA" id="ARBA00023136"/>
    </source>
</evidence>
<dbReference type="SUPFAM" id="SSF56519">
    <property type="entry name" value="Penicillin binding protein dimerisation domain"/>
    <property type="match status" value="1"/>
</dbReference>
<comment type="caution">
    <text evidence="9">The sequence shown here is derived from an EMBL/GenBank/DDBJ whole genome shotgun (WGS) entry which is preliminary data.</text>
</comment>
<keyword evidence="7" id="KW-0812">Transmembrane</keyword>
<comment type="pathway">
    <text evidence="2">Cell wall biogenesis; peptidoglycan biosynthesis.</text>
</comment>
<feature type="transmembrane region" description="Helical" evidence="7">
    <location>
        <begin position="12"/>
        <end position="31"/>
    </location>
</feature>
<dbReference type="AlphaFoldDB" id="A0A1D2YUC1"/>
<dbReference type="UniPathway" id="UPA00219"/>
<dbReference type="Pfam" id="PF03793">
    <property type="entry name" value="PASTA"/>
    <property type="match status" value="2"/>
</dbReference>
<protein>
    <recommendedName>
        <fullName evidence="4">serine-type D-Ala-D-Ala carboxypeptidase</fullName>
        <ecNumber evidence="4">3.4.16.4</ecNumber>
    </recommendedName>
</protein>
<evidence type="ECO:0000256" key="7">
    <source>
        <dbReference type="SAM" id="Phobius"/>
    </source>
</evidence>
<dbReference type="CDD" id="cd06576">
    <property type="entry name" value="PASTA_Pbp2x-like_1"/>
    <property type="match status" value="1"/>
</dbReference>
<dbReference type="GO" id="GO:0009252">
    <property type="term" value="P:peptidoglycan biosynthetic process"/>
    <property type="evidence" value="ECO:0007669"/>
    <property type="project" value="UniProtKB-UniPathway"/>
</dbReference>
<sequence length="704" mass="79018">MTFKQRVNKRTIFMGVFITLLFFLLIFRTFYIQAIEAPNLKLKAKNIWNSSTILEPKRGKILDRNGEILAYNAVAYTVVAILSKDYSNHVTDPNLTARQLAPILNMKENVLYSLLTKDAYQVEIRPGGWKIDKEIADKIKALELPGILLKEETKRYYPNNFLASHVLGFVNYDNEAVMGIERYYNQLLTGKQGQMMVMKDLKGYELPDGEMLFQPAKDGADIILTIDKTIQQYVESALDKAEKKYNPKKMVAIVVNPKTGEILAMANRPNYNPNKYWGIKDYRNYTINYLFEPGSTFKIITLAAAIEEGKFDENATYMSGSIKVPGGVIRDHNNGKGWGKITYLEGIKRSSNVAFVKLGYEMLGKEKLFSYIDEFGFGQPTGIDLNGESSGIMKDVNDAYPLDVAAISFGQGVAVTPIQQVMAVSAVANGGYLMTPYIVKEIKDSQSGEMIQKKVPVVKKRVISEKTAKKVQEILEEVVKFGQKPGYIEGYHVAGKTGTAQKIGADGKYLKNEYIVSYIGFAPSNDPKLLIYVVVDEPDLNIPYYGSTIAAPIFKDIMKNSLRYLKVPMDSKNKVEEKNDKTFLLEDYIEQPIVNSKTELSDLGLLPIVIGDGSFVLEQYPKPGSKVVRGTRIYLITSSKDKIRVPDFRGKSLREALEYSYALDIKVKVNGNGIVVRQSIEPNSIYDGQEIELILEDPANVLNK</sequence>
<feature type="domain" description="PASTA" evidence="8">
    <location>
        <begin position="578"/>
        <end position="638"/>
    </location>
</feature>
<dbReference type="EC" id="3.4.16.4" evidence="4"/>
<dbReference type="GO" id="GO:0008658">
    <property type="term" value="F:penicillin binding"/>
    <property type="evidence" value="ECO:0007669"/>
    <property type="project" value="InterPro"/>
</dbReference>
<comment type="catalytic activity">
    <reaction evidence="6">
        <text>Preferential cleavage: (Ac)2-L-Lys-D-Ala-|-D-Ala. Also transpeptidation of peptidyl-alanyl moieties that are N-acyl substituents of D-alanine.</text>
        <dbReference type="EC" id="3.4.16.4"/>
    </reaction>
</comment>
<evidence type="ECO:0000313" key="9">
    <source>
        <dbReference type="EMBL" id="OEF99277.1"/>
    </source>
</evidence>
<name>A0A1D2YUC1_9BACI</name>
<evidence type="ECO:0000259" key="8">
    <source>
        <dbReference type="PROSITE" id="PS51178"/>
    </source>
</evidence>
<accession>A0A1D2YUC1</accession>
<evidence type="ECO:0000256" key="6">
    <source>
        <dbReference type="ARBA" id="ARBA00034000"/>
    </source>
</evidence>
<dbReference type="Pfam" id="PF00905">
    <property type="entry name" value="Transpeptidase"/>
    <property type="match status" value="1"/>
</dbReference>
<dbReference type="GO" id="GO:0005886">
    <property type="term" value="C:plasma membrane"/>
    <property type="evidence" value="ECO:0007669"/>
    <property type="project" value="TreeGrafter"/>
</dbReference>
<evidence type="ECO:0000256" key="3">
    <source>
        <dbReference type="ARBA" id="ARBA00007171"/>
    </source>
</evidence>
<keyword evidence="7" id="KW-1133">Transmembrane helix</keyword>
<dbReference type="PANTHER" id="PTHR30627:SF26">
    <property type="entry name" value="PENICILLIN-BINDING PROTEIN 2B"/>
    <property type="match status" value="1"/>
</dbReference>
<dbReference type="InterPro" id="IPR050515">
    <property type="entry name" value="Beta-lactam/transpept"/>
</dbReference>
<dbReference type="SUPFAM" id="SSF56601">
    <property type="entry name" value="beta-lactamase/transpeptidase-like"/>
    <property type="match status" value="1"/>
</dbReference>
<dbReference type="InterPro" id="IPR005311">
    <property type="entry name" value="PBP_dimer"/>
</dbReference>
<dbReference type="PANTHER" id="PTHR30627">
    <property type="entry name" value="PEPTIDOGLYCAN D,D-TRANSPEPTIDASE"/>
    <property type="match status" value="1"/>
</dbReference>
<organism evidence="9 10">
    <name type="scientific">Vulcanibacillus modesticaldus</name>
    <dbReference type="NCBI Taxonomy" id="337097"/>
    <lineage>
        <taxon>Bacteria</taxon>
        <taxon>Bacillati</taxon>
        <taxon>Bacillota</taxon>
        <taxon>Bacilli</taxon>
        <taxon>Bacillales</taxon>
        <taxon>Bacillaceae</taxon>
        <taxon>Vulcanibacillus</taxon>
    </lineage>
</organism>
<keyword evidence="5 7" id="KW-0472">Membrane</keyword>
<dbReference type="CDD" id="cd06575">
    <property type="entry name" value="PASTA_Pbp2x-like_2"/>
    <property type="match status" value="1"/>
</dbReference>
<dbReference type="GO" id="GO:0009002">
    <property type="term" value="F:serine-type D-Ala-D-Ala carboxypeptidase activity"/>
    <property type="evidence" value="ECO:0007669"/>
    <property type="project" value="UniProtKB-EC"/>
</dbReference>
<dbReference type="InterPro" id="IPR012338">
    <property type="entry name" value="Beta-lactam/transpept-like"/>
</dbReference>
<dbReference type="Pfam" id="PF03717">
    <property type="entry name" value="PBP_dimer"/>
    <property type="match status" value="1"/>
</dbReference>
<feature type="domain" description="PASTA" evidence="8">
    <location>
        <begin position="639"/>
        <end position="697"/>
    </location>
</feature>
<evidence type="ECO:0000256" key="4">
    <source>
        <dbReference type="ARBA" id="ARBA00012448"/>
    </source>
</evidence>
<reference evidence="9 10" key="1">
    <citation type="submission" date="2016-09" db="EMBL/GenBank/DDBJ databases">
        <title>Draft genome sequence for the type strain of Vulcanibacillus modesticaldus BR, a strictly anaerobic, moderately thermophilic, and nitrate-reducing bacterium from deep sea-hydrothermal vents of the Mid-Atlantic Ridge.</title>
        <authorList>
            <person name="Abin C.A."/>
            <person name="Hollibaugh J.T."/>
        </authorList>
    </citation>
    <scope>NUCLEOTIDE SEQUENCE [LARGE SCALE GENOMIC DNA]</scope>
    <source>
        <strain evidence="9 10">BR</strain>
    </source>
</reference>
<comment type="subcellular location">
    <subcellularLocation>
        <location evidence="1">Membrane</location>
    </subcellularLocation>
</comment>
<dbReference type="STRING" id="337097.BHF71_09130"/>
<proteinExistence type="inferred from homology"/>
<comment type="similarity">
    <text evidence="3">Belongs to the transpeptidase family.</text>
</comment>